<dbReference type="InParanoid" id="A0A671EMD5"/>
<keyword evidence="4" id="KW-1185">Reference proteome</keyword>
<dbReference type="Proteomes" id="UP000472240">
    <property type="component" value="Chromosome 9"/>
</dbReference>
<protein>
    <submittedName>
        <fullName evidence="3">Uncharacterized protein</fullName>
    </submittedName>
</protein>
<dbReference type="AlphaFoldDB" id="A0A671EMD5"/>
<reference evidence="3 4" key="2">
    <citation type="journal article" date="2018" name="Annu Rev Anim Biosci">
        <title>Bat Biology, Genomes, and the Bat1K Project: To Generate Chromosome-Level Genomes for All Living Bat Species.</title>
        <authorList>
            <person name="Teeling E.C."/>
            <person name="Vernes S.C."/>
            <person name="Davalos L.M."/>
            <person name="Ray D.A."/>
            <person name="Gilbert M.T.P."/>
            <person name="Myers E."/>
        </authorList>
    </citation>
    <scope>NUCLEOTIDE SEQUENCE</scope>
</reference>
<name>A0A671EMD5_RHIFE</name>
<feature type="compositionally biased region" description="Basic and acidic residues" evidence="1">
    <location>
        <begin position="70"/>
        <end position="80"/>
    </location>
</feature>
<organism evidence="3 4">
    <name type="scientific">Rhinolophus ferrumequinum</name>
    <name type="common">Greater horseshoe bat</name>
    <dbReference type="NCBI Taxonomy" id="59479"/>
    <lineage>
        <taxon>Eukaryota</taxon>
        <taxon>Metazoa</taxon>
        <taxon>Chordata</taxon>
        <taxon>Craniata</taxon>
        <taxon>Vertebrata</taxon>
        <taxon>Euteleostomi</taxon>
        <taxon>Mammalia</taxon>
        <taxon>Eutheria</taxon>
        <taxon>Laurasiatheria</taxon>
        <taxon>Chiroptera</taxon>
        <taxon>Yinpterochiroptera</taxon>
        <taxon>Rhinolophoidea</taxon>
        <taxon>Rhinolophidae</taxon>
        <taxon>Rhinolophinae</taxon>
        <taxon>Rhinolophus</taxon>
    </lineage>
</organism>
<sequence>MTSREHWAGTHWREWAFAGTAGRCSLELGGARPGTRAAAAERLQVPEGAARPPGGRGVRKRNPKGAGASDRWDSGRETPGHRSLGGEELDVCSLCPGGPDPALRNMTLQRAVLLAGLLAEVAGKSSETAGQQSECCVDMVDVNTTCPGTSLCGPGCYRRWNEDGSVSCVRCRNGTHSSSECKSHLSSPPHPTGPAPHRAATSPSSAGAVTGWGAQLPVNRSTGMPGRPNFGGPGVAAALFLGTFLISSGLILAVAMFFYLKRASKLPQLCYGTNKAPALQPGEAVSNLGWLVSSCLCPCLCLCAGALAGLTVPSPFFKAAMIPPPPSSGTSALTIPCPEGSLSQREFRMSDLSVGSAALQGLLQGWRGAWWHLAPVPHPWLLRMPATFPLISHGFQAFSLCF</sequence>
<evidence type="ECO:0000256" key="1">
    <source>
        <dbReference type="SAM" id="MobiDB-lite"/>
    </source>
</evidence>
<keyword evidence="2" id="KW-0812">Transmembrane</keyword>
<proteinExistence type="predicted"/>
<accession>A0A671EMD5</accession>
<dbReference type="InterPro" id="IPR027888">
    <property type="entry name" value="DUF4501"/>
</dbReference>
<dbReference type="GeneTree" id="ENSGT00390000009794"/>
<feature type="transmembrane region" description="Helical" evidence="2">
    <location>
        <begin position="234"/>
        <end position="259"/>
    </location>
</feature>
<reference evidence="4" key="3">
    <citation type="submission" date="2018-12" db="EMBL/GenBank/DDBJ databases">
        <title>G10K-VGP greater horseshoe bat female genome, primary haplotype.</title>
        <authorList>
            <person name="Teeling E."/>
            <person name="Myers G."/>
            <person name="Vernes S."/>
            <person name="Pippel M."/>
            <person name="Winkler S."/>
            <person name="Fedrigo O."/>
            <person name="Rhie A."/>
            <person name="Koren S."/>
            <person name="Phillippy A."/>
            <person name="Lewin H."/>
            <person name="Damas J."/>
            <person name="Howe K."/>
            <person name="Mountcastle J."/>
            <person name="Jarvis E.D."/>
        </authorList>
    </citation>
    <scope>NUCLEOTIDE SEQUENCE [LARGE SCALE GENOMIC DNA]</scope>
</reference>
<feature type="region of interest" description="Disordered" evidence="1">
    <location>
        <begin position="35"/>
        <end position="84"/>
    </location>
</feature>
<feature type="compositionally biased region" description="Low complexity" evidence="1">
    <location>
        <begin position="35"/>
        <end position="53"/>
    </location>
</feature>
<dbReference type="Pfam" id="PF14946">
    <property type="entry name" value="DUF4501"/>
    <property type="match status" value="1"/>
</dbReference>
<reference evidence="3" key="4">
    <citation type="submission" date="2025-08" db="UniProtKB">
        <authorList>
            <consortium name="Ensembl"/>
        </authorList>
    </citation>
    <scope>IDENTIFICATION</scope>
</reference>
<evidence type="ECO:0000313" key="3">
    <source>
        <dbReference type="Ensembl" id="ENSRFEP00010014411.1"/>
    </source>
</evidence>
<evidence type="ECO:0000313" key="4">
    <source>
        <dbReference type="Proteomes" id="UP000472240"/>
    </source>
</evidence>
<feature type="transmembrane region" description="Helical" evidence="2">
    <location>
        <begin position="288"/>
        <end position="312"/>
    </location>
</feature>
<dbReference type="PANTHER" id="PTHR16247">
    <property type="entry name" value="RIKEN CDNA 9430015G10 GENE"/>
    <property type="match status" value="1"/>
</dbReference>
<dbReference type="PANTHER" id="PTHR16247:SF0">
    <property type="entry name" value="RIKEN CDNA 9430015G10 GENE"/>
    <property type="match status" value="1"/>
</dbReference>
<dbReference type="Ensembl" id="ENSRFET00010015755.1">
    <property type="protein sequence ID" value="ENSRFEP00010014411.1"/>
    <property type="gene ID" value="ENSRFEG00010009772.1"/>
</dbReference>
<feature type="region of interest" description="Disordered" evidence="1">
    <location>
        <begin position="180"/>
        <end position="208"/>
    </location>
</feature>
<reference evidence="3" key="5">
    <citation type="submission" date="2025-09" db="UniProtKB">
        <authorList>
            <consortium name="Ensembl"/>
        </authorList>
    </citation>
    <scope>IDENTIFICATION</scope>
</reference>
<keyword evidence="2" id="KW-1133">Transmembrane helix</keyword>
<keyword evidence="2" id="KW-0472">Membrane</keyword>
<evidence type="ECO:0000256" key="2">
    <source>
        <dbReference type="SAM" id="Phobius"/>
    </source>
</evidence>
<reference evidence="3 4" key="1">
    <citation type="journal article" date="2015" name="Annu Rev Anim Biosci">
        <title>The Genome 10K Project: a way forward.</title>
        <authorList>
            <person name="Koepfli K.P."/>
            <person name="Paten B."/>
            <person name="O'Brien S.J."/>
            <person name="Koepfli K.P."/>
            <person name="Paten B."/>
            <person name="Antunes A."/>
            <person name="Belov K."/>
            <person name="Bustamante C."/>
            <person name="Castoe T.A."/>
            <person name="Clawson H."/>
            <person name="Crawford A.J."/>
            <person name="Diekhans M."/>
            <person name="Distel D."/>
            <person name="Durbin R."/>
            <person name="Earl D."/>
            <person name="Fujita M.K."/>
            <person name="Gamble T."/>
            <person name="Georges A."/>
            <person name="Gemmell N."/>
            <person name="Gilbert M.T."/>
            <person name="Graves J.M."/>
            <person name="Green R.E."/>
            <person name="Hickey G."/>
            <person name="Jarvis E.D."/>
            <person name="Johnson W."/>
            <person name="Komissarov A."/>
            <person name="Korf I."/>
            <person name="Kuhn R."/>
            <person name="Larkin D.M."/>
            <person name="Lewin H."/>
            <person name="Lopez J.V."/>
            <person name="Ma J."/>
            <person name="Marques-Bonet T."/>
            <person name="Miller W."/>
            <person name="Murphy R."/>
            <person name="Pevzner P."/>
            <person name="Shapiro B."/>
            <person name="Steiner C."/>
            <person name="Tamazian G."/>
            <person name="Venkatesh B."/>
            <person name="Wang J."/>
            <person name="Wayne R."/>
            <person name="Wiley E."/>
            <person name="Yang H."/>
            <person name="Zhang G."/>
            <person name="Haussler D."/>
            <person name="Ryder O."/>
            <person name="O'Brien S.J."/>
        </authorList>
    </citation>
    <scope>NUCLEOTIDE SEQUENCE</scope>
</reference>